<dbReference type="EMBL" id="JAYKXP010000085">
    <property type="protein sequence ID" value="KAK7029030.1"/>
    <property type="molecule type" value="Genomic_DNA"/>
</dbReference>
<comment type="caution">
    <text evidence="2">The sequence shown here is derived from an EMBL/GenBank/DDBJ whole genome shotgun (WGS) entry which is preliminary data.</text>
</comment>
<evidence type="ECO:0000313" key="2">
    <source>
        <dbReference type="EMBL" id="KAK7029030.1"/>
    </source>
</evidence>
<protein>
    <submittedName>
        <fullName evidence="2">Uncharacterized protein</fullName>
    </submittedName>
</protein>
<accession>A0AAW0BP86</accession>
<dbReference type="Proteomes" id="UP001383192">
    <property type="component" value="Unassembled WGS sequence"/>
</dbReference>
<reference evidence="2 3" key="1">
    <citation type="submission" date="2024-01" db="EMBL/GenBank/DDBJ databases">
        <title>A draft genome for a cacao thread blight-causing isolate of Paramarasmius palmivorus.</title>
        <authorList>
            <person name="Baruah I.K."/>
            <person name="Bukari Y."/>
            <person name="Amoako-Attah I."/>
            <person name="Meinhardt L.W."/>
            <person name="Bailey B.A."/>
            <person name="Cohen S.P."/>
        </authorList>
    </citation>
    <scope>NUCLEOTIDE SEQUENCE [LARGE SCALE GENOMIC DNA]</scope>
    <source>
        <strain evidence="2 3">GH-12</strain>
    </source>
</reference>
<organism evidence="2 3">
    <name type="scientific">Paramarasmius palmivorus</name>
    <dbReference type="NCBI Taxonomy" id="297713"/>
    <lineage>
        <taxon>Eukaryota</taxon>
        <taxon>Fungi</taxon>
        <taxon>Dikarya</taxon>
        <taxon>Basidiomycota</taxon>
        <taxon>Agaricomycotina</taxon>
        <taxon>Agaricomycetes</taxon>
        <taxon>Agaricomycetidae</taxon>
        <taxon>Agaricales</taxon>
        <taxon>Marasmiineae</taxon>
        <taxon>Marasmiaceae</taxon>
        <taxon>Paramarasmius</taxon>
    </lineage>
</organism>
<feature type="region of interest" description="Disordered" evidence="1">
    <location>
        <begin position="69"/>
        <end position="92"/>
    </location>
</feature>
<gene>
    <name evidence="2" type="ORF">VNI00_014740</name>
</gene>
<name>A0AAW0BP86_9AGAR</name>
<dbReference type="AlphaFoldDB" id="A0AAW0BP86"/>
<evidence type="ECO:0000313" key="3">
    <source>
        <dbReference type="Proteomes" id="UP001383192"/>
    </source>
</evidence>
<keyword evidence="3" id="KW-1185">Reference proteome</keyword>
<evidence type="ECO:0000256" key="1">
    <source>
        <dbReference type="SAM" id="MobiDB-lite"/>
    </source>
</evidence>
<proteinExistence type="predicted"/>
<sequence>MHTSTHLHSEIISAFSPPRTAARPKVIPLYATSISRIVPTRLAIHDALPLKPRFHPYAGQHGVDRLVRPTADGDDVETPTEGPTHKQYAGPSREAHPILISPPRGNLNVAIFHWSTQTAKKNRKITKDAIETHLVVGRCLSEQEPTARDKAREHIESRIPAFKLHEDHWGADVLLREQLKTIKDTRVKAEKRKERRQLEEIDAPGGFGDNVRRIDIRPRE</sequence>